<evidence type="ECO:0000313" key="3">
    <source>
        <dbReference type="Proteomes" id="UP000800082"/>
    </source>
</evidence>
<protein>
    <submittedName>
        <fullName evidence="2">Uncharacterized protein</fullName>
    </submittedName>
</protein>
<evidence type="ECO:0000313" key="2">
    <source>
        <dbReference type="EMBL" id="KAF1925628.1"/>
    </source>
</evidence>
<proteinExistence type="predicted"/>
<dbReference type="RefSeq" id="XP_033445880.1">
    <property type="nucleotide sequence ID" value="XM_033593481.1"/>
</dbReference>
<sequence>MAPICRARLLSDLSGQTACDKEATSADGRLCAFHSRQCQALYRGYKKRNAELDSLPSDQPSYYIGKKGSTVSHDYADINDEATLRQLHDYLFKTFQLLDRVIRARKLHHSHFFAIDNDYGHQKYLDKLLNDKQNITKALEKLGRRAATVMYEQQQWFDWIKATQAKEEMEGETESKKVKLESLLFQRHQKELRRQQREVQAREAARQQEQYLDDTHRQRLADVSEEEQDDWDPIKDVYGYERDNYAELIKYFLMLKDQEPNDATEDASTEAVVTQVDGASEPAASLKALSKSAKKRVKKANAETKKLADPTLRNQEGRGAKVIGMETRSQMRERLRQPVEFQRVTGLYAHGSGPTGFDAQTPAIPADEIEQILDEVTEIKSFLFCRLLLAQSTLLPAALKAESIEDFIGKEEVTREHLRDLCLKLERPVLQDVRDACADFIRDRDGVEDLEEPHEKEEADECPATHRAPDKYRLNFKKGRMPDNYKTKRERSAMDASKKQTNPFSENESAVDFGKITDESQYTRKRTRIKICGRYMYNYPSEKALTRGGWHHFSIIAKDSDLFDAVELCRNWNEFFELNILCLYHYFPAPKWTKFIGDPARQQLLQLGFIPYFHADKAESVTNYFQTGSRGMTRRAHQHTEMRNFICGHIKRDDPVSRRFIQYLAMETWQLRALVRDAKTGRILISPPENELWLLREKSGWGRASRNKYEVLGEIGPTFFEAMDKSRKWHFGFEEFYDVYIWDSSPGRSFFTLQRNIEEVLTRAMRVRELKDMFSTAGPILRTLTKDPVTERVRSIKPNEEVQSIWDGLDKNARAWSWSPQDGSTKEGFEDSYKYTEADELEDAILFPLENAGLLPDDLYYRVPSAMEMFEKDPIDIRRFAEDLDTDEEIESSGGTDLGEVEDDDDSEWEDESEAGAECALDTDISLGEDDDTHEAIDFLSEHFRSLALREPDYFITALRDPSSKTLQKLPKSVRTNPAELMWACRFALRSQQEYDDSPASMEADFFRHLDRQKSKVFKQSFHVGDTEHHALARYVEHKYMIDAMDDYIMSQSVNPGPFELCKSLRMADMFREERRIVDDAFRAYASIAVFFDGDAFLASEHGIPWRATKLLNQSERARHIPDRRTHQSNRSLPKDLWKPWDDLLMQHNKSPGDPVTDIYPMAWRKALRPVIIKLFKAGVLCASYSGQAAGLATAHAPSGQRMDMYIDYRRGLPLVQLASHLQDPTPLDRSHVIAQTKAFAKSHPDARFSVLRLWSAPHFYPLILGIDKRPLCAFLDDRGRCWDWKFIPKDMPFSEWSVHQQLSLRLQPYASVWGAQVWVARDLVVVMGTDQKECRRFSEGVTWAVQTRPWRLEVDFWRSFVGVDAQFLEDLDERWLA</sequence>
<feature type="compositionally biased region" description="Polar residues" evidence="1">
    <location>
        <begin position="499"/>
        <end position="508"/>
    </location>
</feature>
<feature type="region of interest" description="Disordered" evidence="1">
    <location>
        <begin position="487"/>
        <end position="509"/>
    </location>
</feature>
<evidence type="ECO:0000256" key="1">
    <source>
        <dbReference type="SAM" id="MobiDB-lite"/>
    </source>
</evidence>
<keyword evidence="3" id="KW-1185">Reference proteome</keyword>
<dbReference type="GeneID" id="54351149"/>
<feature type="region of interest" description="Disordered" evidence="1">
    <location>
        <begin position="198"/>
        <end position="228"/>
    </location>
</feature>
<name>A0A6A5REK1_9PLEO</name>
<dbReference type="EMBL" id="ML978982">
    <property type="protein sequence ID" value="KAF1925628.1"/>
    <property type="molecule type" value="Genomic_DNA"/>
</dbReference>
<feature type="region of interest" description="Disordered" evidence="1">
    <location>
        <begin position="883"/>
        <end position="916"/>
    </location>
</feature>
<dbReference type="OrthoDB" id="5326588at2759"/>
<gene>
    <name evidence="2" type="ORF">M421DRAFT_423466</name>
</gene>
<dbReference type="Proteomes" id="UP000800082">
    <property type="component" value="Unassembled WGS sequence"/>
</dbReference>
<feature type="compositionally biased region" description="Basic and acidic residues" evidence="1">
    <location>
        <begin position="213"/>
        <end position="222"/>
    </location>
</feature>
<feature type="compositionally biased region" description="Basic and acidic residues" evidence="1">
    <location>
        <begin position="487"/>
        <end position="498"/>
    </location>
</feature>
<organism evidence="2 3">
    <name type="scientific">Didymella exigua CBS 183.55</name>
    <dbReference type="NCBI Taxonomy" id="1150837"/>
    <lineage>
        <taxon>Eukaryota</taxon>
        <taxon>Fungi</taxon>
        <taxon>Dikarya</taxon>
        <taxon>Ascomycota</taxon>
        <taxon>Pezizomycotina</taxon>
        <taxon>Dothideomycetes</taxon>
        <taxon>Pleosporomycetidae</taxon>
        <taxon>Pleosporales</taxon>
        <taxon>Pleosporineae</taxon>
        <taxon>Didymellaceae</taxon>
        <taxon>Didymella</taxon>
    </lineage>
</organism>
<feature type="compositionally biased region" description="Acidic residues" evidence="1">
    <location>
        <begin position="899"/>
        <end position="915"/>
    </location>
</feature>
<reference evidence="2" key="1">
    <citation type="journal article" date="2020" name="Stud. Mycol.">
        <title>101 Dothideomycetes genomes: a test case for predicting lifestyles and emergence of pathogens.</title>
        <authorList>
            <person name="Haridas S."/>
            <person name="Albert R."/>
            <person name="Binder M."/>
            <person name="Bloem J."/>
            <person name="Labutti K."/>
            <person name="Salamov A."/>
            <person name="Andreopoulos B."/>
            <person name="Baker S."/>
            <person name="Barry K."/>
            <person name="Bills G."/>
            <person name="Bluhm B."/>
            <person name="Cannon C."/>
            <person name="Castanera R."/>
            <person name="Culley D."/>
            <person name="Daum C."/>
            <person name="Ezra D."/>
            <person name="Gonzalez J."/>
            <person name="Henrissat B."/>
            <person name="Kuo A."/>
            <person name="Liang C."/>
            <person name="Lipzen A."/>
            <person name="Lutzoni F."/>
            <person name="Magnuson J."/>
            <person name="Mondo S."/>
            <person name="Nolan M."/>
            <person name="Ohm R."/>
            <person name="Pangilinan J."/>
            <person name="Park H.-J."/>
            <person name="Ramirez L."/>
            <person name="Alfaro M."/>
            <person name="Sun H."/>
            <person name="Tritt A."/>
            <person name="Yoshinaga Y."/>
            <person name="Zwiers L.-H."/>
            <person name="Turgeon B."/>
            <person name="Goodwin S."/>
            <person name="Spatafora J."/>
            <person name="Crous P."/>
            <person name="Grigoriev I."/>
        </authorList>
    </citation>
    <scope>NUCLEOTIDE SEQUENCE</scope>
    <source>
        <strain evidence="2">CBS 183.55</strain>
    </source>
</reference>
<accession>A0A6A5REK1</accession>